<accession>A0AAD5WT39</accession>
<feature type="region of interest" description="Disordered" evidence="1">
    <location>
        <begin position="966"/>
        <end position="1022"/>
    </location>
</feature>
<evidence type="ECO:0000313" key="2">
    <source>
        <dbReference type="EMBL" id="KAJ2901747.1"/>
    </source>
</evidence>
<gene>
    <name evidence="2" type="ORF">MKZ38_001419</name>
</gene>
<dbReference type="PANTHER" id="PTHR37490">
    <property type="entry name" value="EXPRESSED PROTEIN"/>
    <property type="match status" value="1"/>
</dbReference>
<name>A0AAD5WT39_9PEZI</name>
<dbReference type="Gene3D" id="3.40.30.10">
    <property type="entry name" value="Glutaredoxin"/>
    <property type="match status" value="1"/>
</dbReference>
<organism evidence="2 3">
    <name type="scientific">Zalerion maritima</name>
    <dbReference type="NCBI Taxonomy" id="339359"/>
    <lineage>
        <taxon>Eukaryota</taxon>
        <taxon>Fungi</taxon>
        <taxon>Dikarya</taxon>
        <taxon>Ascomycota</taxon>
        <taxon>Pezizomycotina</taxon>
        <taxon>Sordariomycetes</taxon>
        <taxon>Lulworthiomycetidae</taxon>
        <taxon>Lulworthiales</taxon>
        <taxon>Lulworthiaceae</taxon>
        <taxon>Zalerion</taxon>
    </lineage>
</organism>
<feature type="region of interest" description="Disordered" evidence="1">
    <location>
        <begin position="589"/>
        <end position="615"/>
    </location>
</feature>
<dbReference type="CDD" id="cd02970">
    <property type="entry name" value="PRX_like2"/>
    <property type="match status" value="1"/>
</dbReference>
<dbReference type="FunFam" id="3.40.30.10:FF:000404">
    <property type="entry name" value="WGS project CABT00000000 data, contig 2.14"/>
    <property type="match status" value="1"/>
</dbReference>
<dbReference type="PANTHER" id="PTHR37490:SF3">
    <property type="entry name" value="DUF3431 DOMAIN CONTAINING PROTEIN"/>
    <property type="match status" value="1"/>
</dbReference>
<reference evidence="2" key="1">
    <citation type="submission" date="2022-07" db="EMBL/GenBank/DDBJ databases">
        <title>Draft genome sequence of Zalerion maritima ATCC 34329, a (micro)plastics degrading marine fungus.</title>
        <authorList>
            <person name="Paco A."/>
            <person name="Goncalves M.F.M."/>
            <person name="Rocha-Santos T.A.P."/>
            <person name="Alves A."/>
        </authorList>
    </citation>
    <scope>NUCLEOTIDE SEQUENCE</scope>
    <source>
        <strain evidence="2">ATCC 34329</strain>
    </source>
</reference>
<feature type="compositionally biased region" description="Basic and acidic residues" evidence="1">
    <location>
        <begin position="472"/>
        <end position="482"/>
    </location>
</feature>
<sequence>MADPSKAAPPAAKKDDDSKAPELNPPAESAPPPTFTDATSDVPPPTAPSSNTLPETPAEEKLARVSLTDNLDLVDSLPTPPTSANKSVDEKPQSSLDKTTGRGGYVGAANMCELPGDEDASFKGEVTTNNKLPSQDVIDKIGDYIVLDRHGKTHPFKSLYTGKNVARRVLVIFVRHFFCGNCQEYLRTLSAAITPDNLLNLPISTFIAVVGCGAPELIDTYAAQTNCPFPIYTDPTRKLYDELGMVRTLSMGAKPAYIRRSFAHTVVTGVVQGLKQVPKGLATKSGDQKQVGGEFMFEPYTAMTPMEEMPDKYPFGVSRKMSVGFNSLGDGTRKEDVARERNGVEEKRVSWCHRMRTTRDHAELPELMEVLGLDDPDLDGEGMEGLQDVDRKKWSKATGERKGTGLSLASEMSRMSKEMEAVEVGSRKGRGLLGALIVVFLMYVNGTSSLQPYLVEAPGAGSGVGEQLAEGGKQDEGLRDGNENLEEDYAGSEAEKGGAVSEEGQSKDDQSSSQDEDNDGGWVIIGPTTGTLVEEVFTGNNDLATSMPTPTSEEKDVGSTPAVAGGHDISDILGVGHYSSFSPSLSTAVEVGAKETPPASATGTHHQATNGTDSLHTKTNATAISISTNKTIPDVELVIASMKHENTSWVPYFFPSSSSSSSSSPSSSWGTNVYVVDDSNATLTVPLNKGREAMVILTYLIDRYDSLPEVIIFHHAERFQWHIDHPDYDSLALLRTFNTTYTLAAGYVNLRCSWTLGCPVEIRPLAAEEAYLASVEAARKEYTSSPPEAKTKDIYAGAWRELFPGLPVPELVGVGCCSQFAVSREAVLSRPREDYARYREWLMDTELGDALSGRVLEYAWHVIFGAVETASWDGGSSSVGSNGTTEMTIKEAITCPDARECYCRVYGWCDFVETEEGKEECDEHGCAARYALPPFATLPKGWPYKGWEGEDRGWVGEVQYEHGEVLPGEGDWRALEEDEKSENQGEHGEGVGIGAGPGAGNGAAGGSGGEKGQVDEDASVDW</sequence>
<dbReference type="Pfam" id="PF11913">
    <property type="entry name" value="DUF3431"/>
    <property type="match status" value="1"/>
</dbReference>
<feature type="region of interest" description="Disordered" evidence="1">
    <location>
        <begin position="541"/>
        <end position="565"/>
    </location>
</feature>
<feature type="compositionally biased region" description="Low complexity" evidence="1">
    <location>
        <begin position="1"/>
        <end position="11"/>
    </location>
</feature>
<comment type="caution">
    <text evidence="2">The sequence shown here is derived from an EMBL/GenBank/DDBJ whole genome shotgun (WGS) entry which is preliminary data.</text>
</comment>
<feature type="region of interest" description="Disordered" evidence="1">
    <location>
        <begin position="460"/>
        <end position="526"/>
    </location>
</feature>
<dbReference type="EMBL" id="JAKWBI020000139">
    <property type="protein sequence ID" value="KAJ2901747.1"/>
    <property type="molecule type" value="Genomic_DNA"/>
</dbReference>
<dbReference type="Pfam" id="PF13911">
    <property type="entry name" value="AhpC-TSA_2"/>
    <property type="match status" value="1"/>
</dbReference>
<keyword evidence="3" id="KW-1185">Reference proteome</keyword>
<dbReference type="InterPro" id="IPR021838">
    <property type="entry name" value="DUF3431"/>
</dbReference>
<feature type="compositionally biased region" description="Polar residues" evidence="1">
    <location>
        <begin position="599"/>
        <end position="615"/>
    </location>
</feature>
<dbReference type="Proteomes" id="UP001201980">
    <property type="component" value="Unassembled WGS sequence"/>
</dbReference>
<protein>
    <submittedName>
        <fullName evidence="2">Thioredoxin-like protein AAED1</fullName>
    </submittedName>
</protein>
<feature type="compositionally biased region" description="Gly residues" evidence="1">
    <location>
        <begin position="990"/>
        <end position="1011"/>
    </location>
</feature>
<dbReference type="InterPro" id="IPR036249">
    <property type="entry name" value="Thioredoxin-like_sf"/>
</dbReference>
<evidence type="ECO:0000313" key="3">
    <source>
        <dbReference type="Proteomes" id="UP001201980"/>
    </source>
</evidence>
<dbReference type="InterPro" id="IPR032801">
    <property type="entry name" value="PXL2A/B/C"/>
</dbReference>
<dbReference type="SUPFAM" id="SSF52833">
    <property type="entry name" value="Thioredoxin-like"/>
    <property type="match status" value="1"/>
</dbReference>
<feature type="region of interest" description="Disordered" evidence="1">
    <location>
        <begin position="1"/>
        <end position="102"/>
    </location>
</feature>
<feature type="compositionally biased region" description="Polar residues" evidence="1">
    <location>
        <begin position="541"/>
        <end position="551"/>
    </location>
</feature>
<evidence type="ECO:0000256" key="1">
    <source>
        <dbReference type="SAM" id="MobiDB-lite"/>
    </source>
</evidence>
<feature type="compositionally biased region" description="Basic and acidic residues" evidence="1">
    <location>
        <begin position="966"/>
        <end position="989"/>
    </location>
</feature>
<dbReference type="AlphaFoldDB" id="A0AAD5WT39"/>
<proteinExistence type="predicted"/>